<dbReference type="InterPro" id="IPR008731">
    <property type="entry name" value="PTS_EIN"/>
</dbReference>
<keyword evidence="10 17" id="KW-0762">Sugar transport</keyword>
<dbReference type="PRINTS" id="PR01736">
    <property type="entry name" value="PHPHTRNFRASE"/>
</dbReference>
<feature type="active site" description="Proton donor" evidence="18">
    <location>
        <position position="499"/>
    </location>
</feature>
<dbReference type="NCBIfam" id="TIGR01417">
    <property type="entry name" value="PTS_I_fam"/>
    <property type="match status" value="1"/>
</dbReference>
<dbReference type="InterPro" id="IPR006318">
    <property type="entry name" value="PTS_EI-like"/>
</dbReference>
<evidence type="ECO:0000256" key="5">
    <source>
        <dbReference type="ARBA" id="ARBA00007837"/>
    </source>
</evidence>
<keyword evidence="25" id="KW-0670">Pyruvate</keyword>
<feature type="domain" description="Phosphotransferase system enzyme I N-terminal" evidence="24">
    <location>
        <begin position="6"/>
        <end position="123"/>
    </location>
</feature>
<gene>
    <name evidence="25" type="ORF">B9N49_05710</name>
</gene>
<evidence type="ECO:0000256" key="9">
    <source>
        <dbReference type="ARBA" id="ARBA00022490"/>
    </source>
</evidence>
<evidence type="ECO:0000259" key="24">
    <source>
        <dbReference type="Pfam" id="PF05524"/>
    </source>
</evidence>
<dbReference type="GO" id="GO:0046872">
    <property type="term" value="F:metal ion binding"/>
    <property type="evidence" value="ECO:0007669"/>
    <property type="project" value="UniProtKB-KW"/>
</dbReference>
<dbReference type="AlphaFoldDB" id="A0A233V3U8"/>
<evidence type="ECO:0000256" key="7">
    <source>
        <dbReference type="ARBA" id="ARBA00016544"/>
    </source>
</evidence>
<evidence type="ECO:0000259" key="23">
    <source>
        <dbReference type="Pfam" id="PF02896"/>
    </source>
</evidence>
<evidence type="ECO:0000256" key="19">
    <source>
        <dbReference type="PIRSR" id="PIRSR000732-2"/>
    </source>
</evidence>
<protein>
    <recommendedName>
        <fullName evidence="7 17">Phosphoenolpyruvate-protein phosphotransferase</fullName>
        <ecNumber evidence="6 17">2.7.3.9</ecNumber>
    </recommendedName>
    <alternativeName>
        <fullName evidence="16 17">Phosphotransferase system, enzyme I</fullName>
    </alternativeName>
</protein>
<feature type="active site" description="Tele-phosphohistidine intermediate" evidence="18">
    <location>
        <position position="186"/>
    </location>
</feature>
<evidence type="ECO:0000256" key="16">
    <source>
        <dbReference type="ARBA" id="ARBA00033235"/>
    </source>
</evidence>
<dbReference type="Gene3D" id="1.10.274.10">
    <property type="entry name" value="PtsI, HPr-binding domain"/>
    <property type="match status" value="1"/>
</dbReference>
<dbReference type="GO" id="GO:0008965">
    <property type="term" value="F:phosphoenolpyruvate-protein phosphotransferase activity"/>
    <property type="evidence" value="ECO:0007669"/>
    <property type="project" value="UniProtKB-EC"/>
</dbReference>
<dbReference type="PROSITE" id="PS00742">
    <property type="entry name" value="PEP_ENZYMES_2"/>
    <property type="match status" value="1"/>
</dbReference>
<evidence type="ECO:0000256" key="15">
    <source>
        <dbReference type="ARBA" id="ARBA00022842"/>
    </source>
</evidence>
<feature type="binding site" evidence="19">
    <location>
        <position position="293"/>
    </location>
    <ligand>
        <name>phosphoenolpyruvate</name>
        <dbReference type="ChEBI" id="CHEBI:58702"/>
    </ligand>
</feature>
<sequence length="564" mass="63686">MSLIKKGIIASENLAIGKIKLMKKQEVKISSEKISDDEIKLHVDKFNKALNDYKTILSETKVDNDTQKQVIEAHLSMLDDPFLSESVISKINENFASDKALNDTIDEMVIMMQSLDNEYMRERASDYKDIGQQLLYKIKGIENQKLDSLEPNTILVSKELTPYETSIIDKDNVVGFLMDLGGKTAHTSIIAQTLGIACLVGMKDITENVKDSQTVIIDSYKGICIIDPDEKTLLEYKNKKSELDDEKSRLEKNRYNKAITKDGRDVDVMTNIGNIEDLEKGLESGAEGVGLFRTEFLYMYNDNFPTEDEQFKSYKKVVEILDGKSVIIRTLDIGGDKELPYYKFPKEDNPFLGWRALRFCFDMKDVFDAQIKAILRASAFGKIRIMLPMVISVEEIEKALEIIENNKDELRDKNIDFDENIEVGIMIETPASVIVAEDLIEYVDFFSIGTNDLTQYVLASDRGNDKISSLYNTYNPAVLRAIKKVIDVSHKHGKWTGMCGGFAGDTKATKLLLGMGLDEFSAPAASIPKIKDVIANNSFEEAKIYADEILKMKKTSEIERKISE</sequence>
<dbReference type="InterPro" id="IPR036618">
    <property type="entry name" value="PtsI_HPr-bd_sf"/>
</dbReference>
<dbReference type="InterPro" id="IPR036637">
    <property type="entry name" value="Phosphohistidine_dom_sf"/>
</dbReference>
<dbReference type="PIRSF" id="PIRSF000732">
    <property type="entry name" value="PTS_enzyme_I"/>
    <property type="match status" value="1"/>
</dbReference>
<dbReference type="EC" id="2.7.3.9" evidence="6 17"/>
<dbReference type="GO" id="GO:0009401">
    <property type="term" value="P:phosphoenolpyruvate-dependent sugar phosphotransferase system"/>
    <property type="evidence" value="ECO:0007669"/>
    <property type="project" value="UniProtKB-KW"/>
</dbReference>
<dbReference type="InterPro" id="IPR008279">
    <property type="entry name" value="PEP-util_enz_mobile_dom"/>
</dbReference>
<dbReference type="InterPro" id="IPR050499">
    <property type="entry name" value="PEP-utilizing_PTS_enzyme"/>
</dbReference>
<evidence type="ECO:0000256" key="4">
    <source>
        <dbReference type="ARBA" id="ARBA00004496"/>
    </source>
</evidence>
<dbReference type="Pfam" id="PF05524">
    <property type="entry name" value="PEP-utilisers_N"/>
    <property type="match status" value="1"/>
</dbReference>
<dbReference type="SUPFAM" id="SSF51621">
    <property type="entry name" value="Phosphoenolpyruvate/pyruvate domain"/>
    <property type="match status" value="1"/>
</dbReference>
<keyword evidence="8 17" id="KW-0813">Transport</keyword>
<feature type="binding site" evidence="19">
    <location>
        <position position="462"/>
    </location>
    <ligand>
        <name>phosphoenolpyruvate</name>
        <dbReference type="ChEBI" id="CHEBI:58702"/>
    </ligand>
</feature>
<comment type="similarity">
    <text evidence="5 17">Belongs to the PEP-utilizing enzyme family.</text>
</comment>
<keyword evidence="15 17" id="KW-0460">Magnesium</keyword>
<dbReference type="GO" id="GO:0005737">
    <property type="term" value="C:cytoplasm"/>
    <property type="evidence" value="ECO:0007669"/>
    <property type="project" value="UniProtKB-SubCell"/>
</dbReference>
<feature type="domain" description="PEP-utilising enzyme C-terminal" evidence="23">
    <location>
        <begin position="249"/>
        <end position="537"/>
    </location>
</feature>
<evidence type="ECO:0000256" key="20">
    <source>
        <dbReference type="PIRSR" id="PIRSR000732-3"/>
    </source>
</evidence>
<evidence type="ECO:0000256" key="13">
    <source>
        <dbReference type="ARBA" id="ARBA00022723"/>
    </source>
</evidence>
<comment type="caution">
    <text evidence="25">The sequence shown here is derived from an EMBL/GenBank/DDBJ whole genome shotgun (WGS) entry which is preliminary data.</text>
</comment>
<proteinExistence type="inferred from homology"/>
<reference evidence="26" key="1">
    <citation type="submission" date="2017-04" db="EMBL/GenBank/DDBJ databases">
        <title>Finegoldia magna isolated from orthopedic joint implant-associated infections.</title>
        <authorList>
            <person name="Bjorklund S."/>
            <person name="Bruggemann H."/>
            <person name="Jensen A."/>
            <person name="Hellmark B."/>
            <person name="Soderquist B."/>
        </authorList>
    </citation>
    <scope>NUCLEOTIDE SEQUENCE [LARGE SCALE GENOMIC DNA]</scope>
    <source>
        <strain evidence="26">CCUG 54800</strain>
    </source>
</reference>
<feature type="domain" description="PEP-utilising enzyme mobile" evidence="22">
    <location>
        <begin position="150"/>
        <end position="222"/>
    </location>
</feature>
<dbReference type="InterPro" id="IPR000121">
    <property type="entry name" value="PEP_util_C"/>
</dbReference>
<accession>A0A233V3U8</accession>
<dbReference type="InterPro" id="IPR023151">
    <property type="entry name" value="PEP_util_CS"/>
</dbReference>
<dbReference type="InterPro" id="IPR015813">
    <property type="entry name" value="Pyrv/PenolPyrv_kinase-like_dom"/>
</dbReference>
<evidence type="ECO:0000313" key="25">
    <source>
        <dbReference type="EMBL" id="OXZ27072.1"/>
    </source>
</evidence>
<comment type="function">
    <text evidence="3 17">General (non sugar-specific) component of the phosphoenolpyruvate-dependent sugar phosphotransferase system (sugar PTS). This major carbohydrate active-transport system catalyzes the phosphorylation of incoming sugar substrates concomitantly with their translocation across the cell membrane. Enzyme I transfers the phosphoryl group from phosphoenolpyruvate (PEP) to the phosphoryl carrier protein (HPr).</text>
</comment>
<dbReference type="PANTHER" id="PTHR46244:SF3">
    <property type="entry name" value="PHOSPHOENOLPYRUVATE-PROTEIN PHOSPHOTRANSFERASE"/>
    <property type="match status" value="1"/>
</dbReference>
<dbReference type="RefSeq" id="WP_094205900.1">
    <property type="nucleotide sequence ID" value="NZ_JAGYZD010000005.1"/>
</dbReference>
<comment type="catalytic activity">
    <reaction evidence="1 17">
        <text>L-histidyl-[protein] + phosphoenolpyruvate = N(pros)-phospho-L-histidyl-[protein] + pyruvate</text>
        <dbReference type="Rhea" id="RHEA:23880"/>
        <dbReference type="Rhea" id="RHEA-COMP:9745"/>
        <dbReference type="Rhea" id="RHEA-COMP:9746"/>
        <dbReference type="ChEBI" id="CHEBI:15361"/>
        <dbReference type="ChEBI" id="CHEBI:29979"/>
        <dbReference type="ChEBI" id="CHEBI:58702"/>
        <dbReference type="ChEBI" id="CHEBI:64837"/>
        <dbReference type="EC" id="2.7.3.9"/>
    </reaction>
</comment>
<dbReference type="GO" id="GO:0016301">
    <property type="term" value="F:kinase activity"/>
    <property type="evidence" value="ECO:0007669"/>
    <property type="project" value="UniProtKB-KW"/>
</dbReference>
<name>A0A233V3U8_FINMA</name>
<keyword evidence="21" id="KW-0175">Coiled coil</keyword>
<feature type="binding site" evidence="20">
    <location>
        <position position="452"/>
    </location>
    <ligand>
        <name>Mg(2+)</name>
        <dbReference type="ChEBI" id="CHEBI:18420"/>
    </ligand>
</feature>
<comment type="subcellular location">
    <subcellularLocation>
        <location evidence="4 17">Cytoplasm</location>
    </subcellularLocation>
</comment>
<evidence type="ECO:0000256" key="14">
    <source>
        <dbReference type="ARBA" id="ARBA00022777"/>
    </source>
</evidence>
<keyword evidence="11 17" id="KW-0808">Transferase</keyword>
<evidence type="ECO:0000256" key="21">
    <source>
        <dbReference type="SAM" id="Coils"/>
    </source>
</evidence>
<dbReference type="Gene3D" id="3.50.30.10">
    <property type="entry name" value="Phosphohistidine domain"/>
    <property type="match status" value="1"/>
</dbReference>
<dbReference type="EMBL" id="NDYC01000026">
    <property type="protein sequence ID" value="OXZ27072.1"/>
    <property type="molecule type" value="Genomic_DNA"/>
</dbReference>
<evidence type="ECO:0000313" key="26">
    <source>
        <dbReference type="Proteomes" id="UP000215413"/>
    </source>
</evidence>
<evidence type="ECO:0000256" key="17">
    <source>
        <dbReference type="PIRNR" id="PIRNR000732"/>
    </source>
</evidence>
<feature type="binding site" evidence="20">
    <location>
        <position position="428"/>
    </location>
    <ligand>
        <name>Mg(2+)</name>
        <dbReference type="ChEBI" id="CHEBI:18420"/>
    </ligand>
</feature>
<evidence type="ECO:0000256" key="6">
    <source>
        <dbReference type="ARBA" id="ARBA00012232"/>
    </source>
</evidence>
<evidence type="ECO:0000256" key="2">
    <source>
        <dbReference type="ARBA" id="ARBA00001946"/>
    </source>
</evidence>
<feature type="binding site" evidence="19">
    <location>
        <position position="329"/>
    </location>
    <ligand>
        <name>phosphoenolpyruvate</name>
        <dbReference type="ChEBI" id="CHEBI:58702"/>
    </ligand>
</feature>
<dbReference type="SUPFAM" id="SSF47831">
    <property type="entry name" value="Enzyme I of the PEP:sugar phosphotransferase system HPr-binding (sub)domain"/>
    <property type="match status" value="1"/>
</dbReference>
<evidence type="ECO:0000256" key="12">
    <source>
        <dbReference type="ARBA" id="ARBA00022683"/>
    </source>
</evidence>
<dbReference type="Gene3D" id="3.20.20.60">
    <property type="entry name" value="Phosphoenolpyruvate-binding domains"/>
    <property type="match status" value="1"/>
</dbReference>
<keyword evidence="13 17" id="KW-0479">Metal-binding</keyword>
<dbReference type="InterPro" id="IPR024692">
    <property type="entry name" value="PTS_EI"/>
</dbReference>
<evidence type="ECO:0000256" key="10">
    <source>
        <dbReference type="ARBA" id="ARBA00022597"/>
    </source>
</evidence>
<feature type="coiled-coil region" evidence="21">
    <location>
        <begin position="393"/>
        <end position="420"/>
    </location>
</feature>
<evidence type="ECO:0000259" key="22">
    <source>
        <dbReference type="Pfam" id="PF00391"/>
    </source>
</evidence>
<comment type="cofactor">
    <cofactor evidence="2 17 20">
        <name>Mg(2+)</name>
        <dbReference type="ChEBI" id="CHEBI:18420"/>
    </cofactor>
</comment>
<dbReference type="Pfam" id="PF02896">
    <property type="entry name" value="PEP-utilizers_C"/>
    <property type="match status" value="1"/>
</dbReference>
<dbReference type="InterPro" id="IPR040442">
    <property type="entry name" value="Pyrv_kinase-like_dom_sf"/>
</dbReference>
<evidence type="ECO:0000256" key="1">
    <source>
        <dbReference type="ARBA" id="ARBA00000683"/>
    </source>
</evidence>
<evidence type="ECO:0000256" key="18">
    <source>
        <dbReference type="PIRSR" id="PIRSR000732-1"/>
    </source>
</evidence>
<feature type="binding site" evidence="19">
    <location>
        <begin position="451"/>
        <end position="452"/>
    </location>
    <ligand>
        <name>phosphoenolpyruvate</name>
        <dbReference type="ChEBI" id="CHEBI:58702"/>
    </ligand>
</feature>
<keyword evidence="9 17" id="KW-0963">Cytoplasm</keyword>
<organism evidence="25 26">
    <name type="scientific">Finegoldia magna</name>
    <name type="common">Peptostreptococcus magnus</name>
    <dbReference type="NCBI Taxonomy" id="1260"/>
    <lineage>
        <taxon>Bacteria</taxon>
        <taxon>Bacillati</taxon>
        <taxon>Bacillota</taxon>
        <taxon>Tissierellia</taxon>
        <taxon>Tissierellales</taxon>
        <taxon>Peptoniphilaceae</taxon>
        <taxon>Finegoldia</taxon>
    </lineage>
</organism>
<dbReference type="Pfam" id="PF00391">
    <property type="entry name" value="PEP-utilizers"/>
    <property type="match status" value="1"/>
</dbReference>
<evidence type="ECO:0000256" key="8">
    <source>
        <dbReference type="ARBA" id="ARBA00022448"/>
    </source>
</evidence>
<dbReference type="SUPFAM" id="SSF52009">
    <property type="entry name" value="Phosphohistidine domain"/>
    <property type="match status" value="1"/>
</dbReference>
<dbReference type="Proteomes" id="UP000215413">
    <property type="component" value="Unassembled WGS sequence"/>
</dbReference>
<evidence type="ECO:0000256" key="11">
    <source>
        <dbReference type="ARBA" id="ARBA00022679"/>
    </source>
</evidence>
<keyword evidence="12 17" id="KW-0598">Phosphotransferase system</keyword>
<evidence type="ECO:0000256" key="3">
    <source>
        <dbReference type="ARBA" id="ARBA00002728"/>
    </source>
</evidence>
<keyword evidence="14 17" id="KW-0418">Kinase</keyword>
<dbReference type="PANTHER" id="PTHR46244">
    <property type="entry name" value="PHOSPHOENOLPYRUVATE-PROTEIN PHOSPHOTRANSFERASE"/>
    <property type="match status" value="1"/>
</dbReference>